<sequence>MAAVTAALVAAVGMSAFAVDGPGSGAGAELLSQPRVAAAEVASEVGPTLDLGAPNPTDLGIREGVMPRAASASANSPAKCSGSTDYPHKSGQQASVHARIACRATVTRLETVTVLTRDRWYGPEQVASDSSATNGKATSYDAHPHFTCKGTGTYTYRGYSQHASLEGGTVYKASTSNWQVPGKSRFTC</sequence>
<evidence type="ECO:0000313" key="4">
    <source>
        <dbReference type="Proteomes" id="UP000269289"/>
    </source>
</evidence>
<evidence type="ECO:0000256" key="2">
    <source>
        <dbReference type="SAM" id="SignalP"/>
    </source>
</evidence>
<accession>A0A3M2JEV1</accession>
<organism evidence="3 4">
    <name type="scientific">Cellulomonas triticagri</name>
    <dbReference type="NCBI Taxonomy" id="2483352"/>
    <lineage>
        <taxon>Bacteria</taxon>
        <taxon>Bacillati</taxon>
        <taxon>Actinomycetota</taxon>
        <taxon>Actinomycetes</taxon>
        <taxon>Micrococcales</taxon>
        <taxon>Cellulomonadaceae</taxon>
        <taxon>Cellulomonas</taxon>
    </lineage>
</organism>
<evidence type="ECO:0000313" key="3">
    <source>
        <dbReference type="EMBL" id="RMI09495.1"/>
    </source>
</evidence>
<dbReference type="Proteomes" id="UP000269289">
    <property type="component" value="Unassembled WGS sequence"/>
</dbReference>
<feature type="signal peptide" evidence="2">
    <location>
        <begin position="1"/>
        <end position="18"/>
    </location>
</feature>
<feature type="region of interest" description="Disordered" evidence="1">
    <location>
        <begin position="73"/>
        <end position="92"/>
    </location>
</feature>
<name>A0A3M2JEV1_9CELL</name>
<feature type="chain" id="PRO_5018009561" evidence="2">
    <location>
        <begin position="19"/>
        <end position="188"/>
    </location>
</feature>
<dbReference type="AlphaFoldDB" id="A0A3M2JEV1"/>
<comment type="caution">
    <text evidence="3">The sequence shown here is derived from an EMBL/GenBank/DDBJ whole genome shotgun (WGS) entry which is preliminary data.</text>
</comment>
<evidence type="ECO:0000256" key="1">
    <source>
        <dbReference type="SAM" id="MobiDB-lite"/>
    </source>
</evidence>
<proteinExistence type="predicted"/>
<reference evidence="3 4" key="1">
    <citation type="submission" date="2018-10" db="EMBL/GenBank/DDBJ databases">
        <title>Isolation, diversity and antifungal activity of actinobacteria from wheat.</title>
        <authorList>
            <person name="Han C."/>
        </authorList>
    </citation>
    <scope>NUCLEOTIDE SEQUENCE [LARGE SCALE GENOMIC DNA]</scope>
    <source>
        <strain evidence="3 4">NEAU-YY56</strain>
    </source>
</reference>
<keyword evidence="4" id="KW-1185">Reference proteome</keyword>
<keyword evidence="2" id="KW-0732">Signal</keyword>
<dbReference type="EMBL" id="RFFI01000047">
    <property type="protein sequence ID" value="RMI09495.1"/>
    <property type="molecule type" value="Genomic_DNA"/>
</dbReference>
<protein>
    <submittedName>
        <fullName evidence="3">Uncharacterized protein</fullName>
    </submittedName>
</protein>
<gene>
    <name evidence="3" type="ORF">EBM89_09945</name>
</gene>